<reference evidence="2 3" key="1">
    <citation type="journal article" date="2019" name="Int. J. Syst. Evol. Microbiol.">
        <title>Rufibacter sediminis sp. nov., isolated from freshwater lake sediment.</title>
        <authorList>
            <person name="Qu J.H."/>
            <person name="Zhang L.J."/>
            <person name="Fu Y.H."/>
            <person name="Li H.F."/>
        </authorList>
    </citation>
    <scope>NUCLEOTIDE SEQUENCE [LARGE SCALE GENOMIC DNA]</scope>
    <source>
        <strain evidence="2 3">H-1</strain>
    </source>
</reference>
<dbReference type="Gene3D" id="1.25.40.390">
    <property type="match status" value="1"/>
</dbReference>
<dbReference type="SUPFAM" id="SSF48452">
    <property type="entry name" value="TPR-like"/>
    <property type="match status" value="1"/>
</dbReference>
<protein>
    <submittedName>
        <fullName evidence="2">SusD/RagB family nutrient-binding outer membrane lipoprotein</fullName>
    </submittedName>
</protein>
<keyword evidence="2" id="KW-0449">Lipoprotein</keyword>
<dbReference type="EMBL" id="JACOAF010000020">
    <property type="protein sequence ID" value="MBC3539475.1"/>
    <property type="molecule type" value="Genomic_DNA"/>
</dbReference>
<comment type="caution">
    <text evidence="2">The sequence shown here is derived from an EMBL/GenBank/DDBJ whole genome shotgun (WGS) entry which is preliminary data.</text>
</comment>
<gene>
    <name evidence="2" type="ORF">H7U12_07255</name>
</gene>
<evidence type="ECO:0000313" key="3">
    <source>
        <dbReference type="Proteomes" id="UP000659698"/>
    </source>
</evidence>
<evidence type="ECO:0000313" key="2">
    <source>
        <dbReference type="EMBL" id="MBC3539475.1"/>
    </source>
</evidence>
<proteinExistence type="predicted"/>
<evidence type="ECO:0000256" key="1">
    <source>
        <dbReference type="SAM" id="SignalP"/>
    </source>
</evidence>
<dbReference type="PROSITE" id="PS51257">
    <property type="entry name" value="PROKAR_LIPOPROTEIN"/>
    <property type="match status" value="1"/>
</dbReference>
<dbReference type="RefSeq" id="WP_186635228.1">
    <property type="nucleotide sequence ID" value="NZ_JACOAF010000020.1"/>
</dbReference>
<feature type="chain" id="PRO_5046657128" evidence="1">
    <location>
        <begin position="26"/>
        <end position="521"/>
    </location>
</feature>
<sequence length="521" mass="58720">MKKIYIQVKTLLLATLLLSSGCDDYLDVNKDPNLPTIVPAHTRLVGAITTTNGASMWRGSREVVAVTQYASTANVATGTNRNAEQWRFTASYFFWQNAYVFTMPNCVDLIVLGEQEGNPHFVGAGKTLLALNYGMLTDQYGAIVVDDYYSGKSQINLTPKFNTQEEVYQRIQQLLDEAIVAFNDPSNKVPLNFSGGDIMYQGDVEKWKRFAWSLKARYMNHLHKKGNLYKPQEIIAAAQNGFNADGMDAEFAYLSNGQQTDENPWYSWGGFTNPDRKQDRYFTWTQFYIDLLQNFPVTETDYQDPRISKIMTPAADGQYRGLRSGLGLNGGQGGTGTFTSENDYGPFKNSGFYTRATSPFPFITYSEVKLIEAEARLRSADAAGALAAYEEGVKANMRKLGVSANDINAYWTAQLADGVVAHFNNLTQGLSHIMRQKYITQTLNPETWVDMRRMEYSQAIYGPSLQRPANLNTVVFDANNPNQWIQAMVYETNEQNRNGAQIGDNSERYRLLTPLWWNTPQ</sequence>
<keyword evidence="1" id="KW-0732">Signal</keyword>
<dbReference type="Pfam" id="PF12771">
    <property type="entry name" value="SusD-like_2"/>
    <property type="match status" value="1"/>
</dbReference>
<feature type="signal peptide" evidence="1">
    <location>
        <begin position="1"/>
        <end position="25"/>
    </location>
</feature>
<name>A0ABR6VRC4_9BACT</name>
<dbReference type="Proteomes" id="UP000659698">
    <property type="component" value="Unassembled WGS sequence"/>
</dbReference>
<organism evidence="2 3">
    <name type="scientific">Rufibacter sediminis</name>
    <dbReference type="NCBI Taxonomy" id="2762756"/>
    <lineage>
        <taxon>Bacteria</taxon>
        <taxon>Pseudomonadati</taxon>
        <taxon>Bacteroidota</taxon>
        <taxon>Cytophagia</taxon>
        <taxon>Cytophagales</taxon>
        <taxon>Hymenobacteraceae</taxon>
        <taxon>Rufibacter</taxon>
    </lineage>
</organism>
<dbReference type="InterPro" id="IPR011990">
    <property type="entry name" value="TPR-like_helical_dom_sf"/>
</dbReference>
<accession>A0ABR6VRC4</accession>
<dbReference type="InterPro" id="IPR041662">
    <property type="entry name" value="SusD-like_2"/>
</dbReference>
<keyword evidence="3" id="KW-1185">Reference proteome</keyword>